<evidence type="ECO:0000256" key="3">
    <source>
        <dbReference type="ARBA" id="ARBA00005119"/>
    </source>
</evidence>
<evidence type="ECO:0000256" key="2">
    <source>
        <dbReference type="ARBA" id="ARBA00004141"/>
    </source>
</evidence>
<comment type="caution">
    <text evidence="19">The sequence shown here is derived from an EMBL/GenBank/DDBJ whole genome shotgun (WGS) entry which is preliminary data.</text>
</comment>
<evidence type="ECO:0000256" key="11">
    <source>
        <dbReference type="ARBA" id="ARBA00022989"/>
    </source>
</evidence>
<protein>
    <recommendedName>
        <fullName evidence="6 16">Phosphatidate cytidylyltransferase</fullName>
        <ecNumber evidence="6 16">2.7.7.41</ecNumber>
    </recommendedName>
</protein>
<evidence type="ECO:0000256" key="17">
    <source>
        <dbReference type="RuleBase" id="RU003938"/>
    </source>
</evidence>
<keyword evidence="14 16" id="KW-0594">Phospholipid biosynthesis</keyword>
<evidence type="ECO:0000256" key="15">
    <source>
        <dbReference type="ARBA" id="ARBA00023264"/>
    </source>
</evidence>
<evidence type="ECO:0000256" key="10">
    <source>
        <dbReference type="ARBA" id="ARBA00022695"/>
    </source>
</evidence>
<evidence type="ECO:0000256" key="6">
    <source>
        <dbReference type="ARBA" id="ARBA00012487"/>
    </source>
</evidence>
<evidence type="ECO:0000256" key="4">
    <source>
        <dbReference type="ARBA" id="ARBA00005189"/>
    </source>
</evidence>
<sequence length="444" mass="49719">MAPKPGSATTPKKATATSSKSSSNKAKVPSSKPAKDLTEQSAVAVNEKEKKKQNFIIRTIWTLVMIGGFFLIIAAGHIYIIGLVVLIQILAFKEVITLAAKPSIEKKLPWGRTLNWYFLATTIYFLEGESVIYYFKHIVLVDSFLLPLAINHRFFSYCLYIIGFVFFVFSLEKNHYKFQFTQFCITHMALLLVVIQGNFIVSNIFSGIFWFFVPAALVITNDIFAYLCGITFGRTPLIKISPKKTVEGFVGAWICTILMAIILCHFLIRFDYFICPMKDLGTNAWSNTTCTPNPVFLSSAHRVPTFLQPLLHTDRVSFPAIHFHVAVLATFASLIAPFGGFFASGLKRSFQVKDFGNTIPGHGGIVDRFDCQFVMGFFCYLYYDTFVATHGATMGSVLQSAILNLDHKDQIQLTVSLTKYLANNGIIDEKVVKCITSVVGEDYY</sequence>
<dbReference type="AlphaFoldDB" id="A0A0J9X6L5"/>
<evidence type="ECO:0000256" key="12">
    <source>
        <dbReference type="ARBA" id="ARBA00023098"/>
    </source>
</evidence>
<keyword evidence="15 16" id="KW-1208">Phospholipid metabolism</keyword>
<accession>A0A0J9X6L5</accession>
<keyword evidence="12 16" id="KW-0443">Lipid metabolism</keyword>
<feature type="transmembrane region" description="Helical" evidence="16">
    <location>
        <begin position="78"/>
        <end position="96"/>
    </location>
</feature>
<dbReference type="EMBL" id="CCBN010000003">
    <property type="protein sequence ID" value="CDO52428.1"/>
    <property type="molecule type" value="Genomic_DNA"/>
</dbReference>
<comment type="pathway">
    <text evidence="4">Lipid metabolism.</text>
</comment>
<comment type="subcellular location">
    <subcellularLocation>
        <location evidence="2">Membrane</location>
        <topology evidence="2">Multi-pass membrane protein</topology>
    </subcellularLocation>
</comment>
<evidence type="ECO:0000256" key="14">
    <source>
        <dbReference type="ARBA" id="ARBA00023209"/>
    </source>
</evidence>
<feature type="compositionally biased region" description="Low complexity" evidence="18">
    <location>
        <begin position="1"/>
        <end position="32"/>
    </location>
</feature>
<dbReference type="GO" id="GO:0004605">
    <property type="term" value="F:phosphatidate cytidylyltransferase activity"/>
    <property type="evidence" value="ECO:0007669"/>
    <property type="project" value="UniProtKB-UniRule"/>
</dbReference>
<comment type="pathway">
    <text evidence="3 16 17">Phospholipid metabolism; CDP-diacylglycerol biosynthesis; CDP-diacylglycerol from sn-glycerol 3-phosphate: step 3/3.</text>
</comment>
<feature type="transmembrane region" description="Helical" evidence="16">
    <location>
        <begin position="154"/>
        <end position="171"/>
    </location>
</feature>
<keyword evidence="10 16" id="KW-0548">Nucleotidyltransferase</keyword>
<keyword evidence="9 16" id="KW-0812">Transmembrane</keyword>
<dbReference type="PROSITE" id="PS01315">
    <property type="entry name" value="CDS"/>
    <property type="match status" value="1"/>
</dbReference>
<evidence type="ECO:0000256" key="13">
    <source>
        <dbReference type="ARBA" id="ARBA00023136"/>
    </source>
</evidence>
<dbReference type="GO" id="GO:0005789">
    <property type="term" value="C:endoplasmic reticulum membrane"/>
    <property type="evidence" value="ECO:0007669"/>
    <property type="project" value="TreeGrafter"/>
</dbReference>
<feature type="region of interest" description="Disordered" evidence="18">
    <location>
        <begin position="1"/>
        <end position="36"/>
    </location>
</feature>
<comment type="catalytic activity">
    <reaction evidence="1 16 17">
        <text>a 1,2-diacyl-sn-glycero-3-phosphate + CTP + H(+) = a CDP-1,2-diacyl-sn-glycerol + diphosphate</text>
        <dbReference type="Rhea" id="RHEA:16229"/>
        <dbReference type="ChEBI" id="CHEBI:15378"/>
        <dbReference type="ChEBI" id="CHEBI:33019"/>
        <dbReference type="ChEBI" id="CHEBI:37563"/>
        <dbReference type="ChEBI" id="CHEBI:58332"/>
        <dbReference type="ChEBI" id="CHEBI:58608"/>
        <dbReference type="EC" id="2.7.7.41"/>
    </reaction>
</comment>
<feature type="transmembrane region" description="Helical" evidence="16">
    <location>
        <begin position="55"/>
        <end position="72"/>
    </location>
</feature>
<feature type="transmembrane region" description="Helical" evidence="16">
    <location>
        <begin position="116"/>
        <end position="134"/>
    </location>
</feature>
<dbReference type="Proteomes" id="UP000242525">
    <property type="component" value="Unassembled WGS sequence"/>
</dbReference>
<dbReference type="PIRSF" id="PIRSF018269">
    <property type="entry name" value="PC_trans_euk"/>
    <property type="match status" value="1"/>
</dbReference>
<evidence type="ECO:0000256" key="16">
    <source>
        <dbReference type="PIRNR" id="PIRNR018269"/>
    </source>
</evidence>
<keyword evidence="13 16" id="KW-0472">Membrane</keyword>
<evidence type="ECO:0000256" key="7">
    <source>
        <dbReference type="ARBA" id="ARBA00022516"/>
    </source>
</evidence>
<dbReference type="PANTHER" id="PTHR13773">
    <property type="entry name" value="PHOSPHATIDATE CYTIDYLYLTRANSFERASE"/>
    <property type="match status" value="1"/>
</dbReference>
<evidence type="ECO:0000256" key="8">
    <source>
        <dbReference type="ARBA" id="ARBA00022679"/>
    </source>
</evidence>
<dbReference type="PANTHER" id="PTHR13773:SF8">
    <property type="entry name" value="PHOSPHATIDATE CYTIDYLYLTRANSFERASE, PHOTORECEPTOR-SPECIFIC"/>
    <property type="match status" value="1"/>
</dbReference>
<feature type="transmembrane region" description="Helical" evidence="16">
    <location>
        <begin position="207"/>
        <end position="228"/>
    </location>
</feature>
<dbReference type="OrthoDB" id="10260889at2759"/>
<dbReference type="InterPro" id="IPR016720">
    <property type="entry name" value="PC_Trfase_euk"/>
</dbReference>
<evidence type="ECO:0000256" key="1">
    <source>
        <dbReference type="ARBA" id="ARBA00001698"/>
    </source>
</evidence>
<organism evidence="19 20">
    <name type="scientific">Geotrichum candidum</name>
    <name type="common">Oospora lactis</name>
    <name type="synonym">Dipodascus geotrichum</name>
    <dbReference type="NCBI Taxonomy" id="1173061"/>
    <lineage>
        <taxon>Eukaryota</taxon>
        <taxon>Fungi</taxon>
        <taxon>Dikarya</taxon>
        <taxon>Ascomycota</taxon>
        <taxon>Saccharomycotina</taxon>
        <taxon>Dipodascomycetes</taxon>
        <taxon>Dipodascales</taxon>
        <taxon>Dipodascaceae</taxon>
        <taxon>Geotrichum</taxon>
    </lineage>
</organism>
<evidence type="ECO:0000256" key="18">
    <source>
        <dbReference type="SAM" id="MobiDB-lite"/>
    </source>
</evidence>
<evidence type="ECO:0000256" key="9">
    <source>
        <dbReference type="ARBA" id="ARBA00022692"/>
    </source>
</evidence>
<dbReference type="UniPathway" id="UPA00557">
    <property type="reaction ID" value="UER00614"/>
</dbReference>
<reference evidence="19" key="1">
    <citation type="submission" date="2014-03" db="EMBL/GenBank/DDBJ databases">
        <authorList>
            <person name="Casaregola S."/>
        </authorList>
    </citation>
    <scope>NUCLEOTIDE SEQUENCE [LARGE SCALE GENOMIC DNA]</scope>
    <source>
        <strain evidence="19">CLIB 918</strain>
    </source>
</reference>
<dbReference type="Pfam" id="PF01148">
    <property type="entry name" value="CTP_transf_1"/>
    <property type="match status" value="1"/>
</dbReference>
<dbReference type="InterPro" id="IPR000374">
    <property type="entry name" value="PC_trans"/>
</dbReference>
<comment type="similarity">
    <text evidence="5 16 17">Belongs to the CDS family.</text>
</comment>
<feature type="transmembrane region" description="Helical" evidence="16">
    <location>
        <begin position="249"/>
        <end position="268"/>
    </location>
</feature>
<keyword evidence="7 16" id="KW-0444">Lipid biosynthesis</keyword>
<keyword evidence="20" id="KW-1185">Reference proteome</keyword>
<keyword evidence="11 16" id="KW-1133">Transmembrane helix</keyword>
<evidence type="ECO:0000313" key="19">
    <source>
        <dbReference type="EMBL" id="CDO52428.1"/>
    </source>
</evidence>
<evidence type="ECO:0000256" key="5">
    <source>
        <dbReference type="ARBA" id="ARBA00010185"/>
    </source>
</evidence>
<gene>
    <name evidence="19" type="ORF">BN980_GECA03s01781g</name>
</gene>
<name>A0A0J9X6L5_GEOCN</name>
<feature type="transmembrane region" description="Helical" evidence="16">
    <location>
        <begin position="321"/>
        <end position="343"/>
    </location>
</feature>
<dbReference type="STRING" id="1173061.A0A0J9X6L5"/>
<dbReference type="EC" id="2.7.7.41" evidence="6 16"/>
<keyword evidence="8 16" id="KW-0808">Transferase</keyword>
<evidence type="ECO:0000313" key="20">
    <source>
        <dbReference type="Proteomes" id="UP000242525"/>
    </source>
</evidence>
<dbReference type="GO" id="GO:0016024">
    <property type="term" value="P:CDP-diacylglycerol biosynthetic process"/>
    <property type="evidence" value="ECO:0007669"/>
    <property type="project" value="UniProtKB-UniRule"/>
</dbReference>
<feature type="transmembrane region" description="Helical" evidence="16">
    <location>
        <begin position="183"/>
        <end position="201"/>
    </location>
</feature>
<proteinExistence type="inferred from homology"/>